<evidence type="ECO:0000313" key="8">
    <source>
        <dbReference type="Proteomes" id="UP001324993"/>
    </source>
</evidence>
<feature type="zinc finger region" description="dksA C4-type" evidence="4">
    <location>
        <begin position="187"/>
        <end position="211"/>
    </location>
</feature>
<dbReference type="InterPro" id="IPR037187">
    <property type="entry name" value="DnaK_N"/>
</dbReference>
<evidence type="ECO:0000256" key="2">
    <source>
        <dbReference type="ARBA" id="ARBA00022771"/>
    </source>
</evidence>
<dbReference type="SUPFAM" id="SSF57716">
    <property type="entry name" value="Glucocorticoid receptor-like (DNA-binding domain)"/>
    <property type="match status" value="1"/>
</dbReference>
<feature type="region of interest" description="Disordered" evidence="5">
    <location>
        <begin position="40"/>
        <end position="61"/>
    </location>
</feature>
<accession>A0ABZ0RIN6</accession>
<keyword evidence="2" id="KW-0863">Zinc-finger</keyword>
<dbReference type="Proteomes" id="UP001324993">
    <property type="component" value="Chromosome"/>
</dbReference>
<evidence type="ECO:0000256" key="3">
    <source>
        <dbReference type="ARBA" id="ARBA00022833"/>
    </source>
</evidence>
<proteinExistence type="predicted"/>
<dbReference type="PANTHER" id="PTHR33823:SF4">
    <property type="entry name" value="GENERAL STRESS PROTEIN 16O"/>
    <property type="match status" value="1"/>
</dbReference>
<sequence length="249" mass="27248">MANTLKKAVVSREGAAANKKSTPIVFSLDDVEELMAAKKSEISKQEEAPKKSTPAAKVQPTKKVIVDDKPVEKRVLGAASLADILGFNPSEKKKTTELGESEIPQKWQKYYDLLIELRAHVSDEISLHTSDTLKHSRDDSSDDRSVESGTDAFDHDFALSLVSSEQDALNEIEAAILRIKDGTYGVCEITDKPIPAARLTAVPFARYSVEGQAEHEKSQHRKNNRIAAGGIFGDVTDAPKLESSDDDEE</sequence>
<dbReference type="EMBL" id="CP138858">
    <property type="protein sequence ID" value="WPJ96071.1"/>
    <property type="molecule type" value="Genomic_DNA"/>
</dbReference>
<dbReference type="RefSeq" id="WP_319832935.1">
    <property type="nucleotide sequence ID" value="NZ_CP138858.1"/>
</dbReference>
<dbReference type="SUPFAM" id="SSF109635">
    <property type="entry name" value="DnaK suppressor protein DksA, alpha-hairpin domain"/>
    <property type="match status" value="1"/>
</dbReference>
<feature type="region of interest" description="Disordered" evidence="5">
    <location>
        <begin position="211"/>
        <end position="249"/>
    </location>
</feature>
<reference evidence="7 8" key="1">
    <citation type="submission" date="2023-11" db="EMBL/GenBank/DDBJ databases">
        <title>Coraliomargarita sp. nov., isolated from marine algae.</title>
        <authorList>
            <person name="Lee J.K."/>
            <person name="Baek J.H."/>
            <person name="Kim J.M."/>
            <person name="Choi D.G."/>
            <person name="Jeon C.O."/>
        </authorList>
    </citation>
    <scope>NUCLEOTIDE SEQUENCE [LARGE SCALE GENOMIC DNA]</scope>
    <source>
        <strain evidence="7 8">J2-16</strain>
    </source>
</reference>
<feature type="domain" description="Zinc finger DksA/TraR C4-type" evidence="6">
    <location>
        <begin position="182"/>
        <end position="217"/>
    </location>
</feature>
<name>A0ABZ0RIN6_9BACT</name>
<protein>
    <submittedName>
        <fullName evidence="7">TraR/DksA family transcriptional regulator</fullName>
    </submittedName>
</protein>
<organism evidence="7 8">
    <name type="scientific">Coraliomargarita algicola</name>
    <dbReference type="NCBI Taxonomy" id="3092156"/>
    <lineage>
        <taxon>Bacteria</taxon>
        <taxon>Pseudomonadati</taxon>
        <taxon>Verrucomicrobiota</taxon>
        <taxon>Opitutia</taxon>
        <taxon>Puniceicoccales</taxon>
        <taxon>Coraliomargaritaceae</taxon>
        <taxon>Coraliomargarita</taxon>
    </lineage>
</organism>
<evidence type="ECO:0000256" key="4">
    <source>
        <dbReference type="PROSITE-ProRule" id="PRU00510"/>
    </source>
</evidence>
<dbReference type="PANTHER" id="PTHR33823">
    <property type="entry name" value="RNA POLYMERASE-BINDING TRANSCRIPTION FACTOR DKSA-RELATED"/>
    <property type="match status" value="1"/>
</dbReference>
<dbReference type="Pfam" id="PF01258">
    <property type="entry name" value="zf-dskA_traR"/>
    <property type="match status" value="1"/>
</dbReference>
<evidence type="ECO:0000256" key="5">
    <source>
        <dbReference type="SAM" id="MobiDB-lite"/>
    </source>
</evidence>
<feature type="compositionally biased region" description="Basic and acidic residues" evidence="5">
    <location>
        <begin position="40"/>
        <end position="50"/>
    </location>
</feature>
<gene>
    <name evidence="7" type="ORF">SH580_21890</name>
</gene>
<evidence type="ECO:0000313" key="7">
    <source>
        <dbReference type="EMBL" id="WPJ96071.1"/>
    </source>
</evidence>
<feature type="region of interest" description="Disordered" evidence="5">
    <location>
        <begin position="128"/>
        <end position="149"/>
    </location>
</feature>
<evidence type="ECO:0000259" key="6">
    <source>
        <dbReference type="Pfam" id="PF01258"/>
    </source>
</evidence>
<dbReference type="Gene3D" id="1.20.120.910">
    <property type="entry name" value="DksA, coiled-coil domain"/>
    <property type="match status" value="1"/>
</dbReference>
<evidence type="ECO:0000256" key="1">
    <source>
        <dbReference type="ARBA" id="ARBA00022723"/>
    </source>
</evidence>
<dbReference type="InterPro" id="IPR000962">
    <property type="entry name" value="Znf_DskA_TraR"/>
</dbReference>
<keyword evidence="1" id="KW-0479">Metal-binding</keyword>
<dbReference type="PROSITE" id="PS51128">
    <property type="entry name" value="ZF_DKSA_2"/>
    <property type="match status" value="1"/>
</dbReference>
<keyword evidence="3" id="KW-0862">Zinc</keyword>
<keyword evidence="8" id="KW-1185">Reference proteome</keyword>